<dbReference type="Proteomes" id="UP000001734">
    <property type="component" value="Chromosome"/>
</dbReference>
<proteinExistence type="predicted"/>
<name>B5XYA9_KLEV3</name>
<dbReference type="AlphaFoldDB" id="B5XYA9"/>
<sequence>MTERWALSDSYYSQTAAGQQAEATLPRNYTILTQNVLKTFLLRARK</sequence>
<organism evidence="1 2">
    <name type="scientific">Klebsiella variicola (strain 342)</name>
    <name type="common">Klebsiella pneumoniae</name>
    <dbReference type="NCBI Taxonomy" id="507522"/>
    <lineage>
        <taxon>Bacteria</taxon>
        <taxon>Pseudomonadati</taxon>
        <taxon>Pseudomonadota</taxon>
        <taxon>Gammaproteobacteria</taxon>
        <taxon>Enterobacterales</taxon>
        <taxon>Enterobacteriaceae</taxon>
        <taxon>Klebsiella/Raoultella group</taxon>
        <taxon>Klebsiella</taxon>
        <taxon>Klebsiella pneumoniae complex</taxon>
    </lineage>
</organism>
<evidence type="ECO:0000313" key="2">
    <source>
        <dbReference type="Proteomes" id="UP000001734"/>
    </source>
</evidence>
<dbReference type="KEGG" id="kpe:KPK_3644"/>
<dbReference type="EMBL" id="CP000964">
    <property type="protein sequence ID" value="ACI08234.1"/>
    <property type="molecule type" value="Genomic_DNA"/>
</dbReference>
<accession>B5XYA9</accession>
<dbReference type="BioCyc" id="KPNE507522:GI0B-3627-MONOMER"/>
<gene>
    <name evidence="1" type="ordered locus">KPK_3644</name>
</gene>
<evidence type="ECO:0000313" key="1">
    <source>
        <dbReference type="EMBL" id="ACI08234.1"/>
    </source>
</evidence>
<dbReference type="HOGENOM" id="CLU_3184800_0_0_6"/>
<protein>
    <submittedName>
        <fullName evidence="1">Uncharacterized protein</fullName>
    </submittedName>
</protein>
<reference evidence="1 2" key="1">
    <citation type="journal article" date="2008" name="PLoS Genet.">
        <title>Complete genome sequence of the N2-fixing broad host range endophyte Klebsiella pneumoniae 342 and virulence predictions verified in mice.</title>
        <authorList>
            <person name="Fouts D.E."/>
            <person name="Tyler H.L."/>
            <person name="DeBoy R.T."/>
            <person name="Daugherty S."/>
            <person name="Ren Q."/>
            <person name="Badger J.H."/>
            <person name="Durkin A.S."/>
            <person name="Huot H."/>
            <person name="Shrivastava S."/>
            <person name="Kothari S."/>
            <person name="Dodson R.J."/>
            <person name="Mohamoud Y."/>
            <person name="Khouri H."/>
            <person name="Roesch L.F."/>
            <person name="Krogfelt K.A."/>
            <person name="Struve C."/>
            <person name="Triplett E.W."/>
            <person name="Methe B.A."/>
        </authorList>
    </citation>
    <scope>NUCLEOTIDE SEQUENCE [LARGE SCALE GENOMIC DNA]</scope>
    <source>
        <strain evidence="1 2">342</strain>
    </source>
</reference>